<feature type="transmembrane region" description="Helical" evidence="6">
    <location>
        <begin position="489"/>
        <end position="515"/>
    </location>
</feature>
<sequence>MATNSEVKFSLNNSIQQLNDNTNEPIRQQHHKVKFLVEKASEDHLLIDKKMSTDSFKQNEASSNNEEVRIPLNPNSNNLELYEEYQQRPLGNFLSSILNFNSVIPPNKDDKNSKQIKKPNKLGTVLGVFLPCVQNIFGVILFIRASWIVGVAGAIQAFLILLLCCSCTLLTAISTSAIATNGIVPAGGPYFMISRSLGPEFGGAVGILFYLGNTVAGSMYIVGAVEIFLKYMCPQCTLIGDIEIQSDAFHNFRIYGSLFLIIIGLCVFIGIKFVSKLAPISLIAVLLSVVCIYAGVIKSAFSPPDLQICVFNNTRLIRYDSYVLNNQGYCHNQKECIDTSKNQSFLCPLWKAYCGPYYDALKKNEFSNHSIKRRDVGDKEYVADDYITQKYAHLCRFFEMEDSVRLKPGIPGISSSEPIQENYKQNYMEEDEVLPGEKGLADTEILSKEFTSFLILVGIYFPSVTGIMAGSNRSGDLKDPSRSIPRGTIAAVIVTSFIYMSNVFTFASCIDGLLLRDKFGDSINKKLVVSVLAWPNKWVIMVGAFLSSFGAGLQSLTSAPRLLQAVANDDIIPFLRPFAKSYRGEPFRALVVTLALCWCGILLGNVDYLTPLIAMFFLMCYGFINMACALQTILKTPNWRPRYKYYHWILSLIGLFLCILIMFIVRWYYALISILVAIVIYKYIEFKGAEKEWGDGIQGLSMSAARFALLKLEEAPPHVKNWRPQILLLAKCDINKNSNYQSDKKQSDSSHSDPNEYSEYDVTIQNPKSFAFASQLKAGKGLFVSASVVYGDYIKDHKLAKACKYKLKKTMTQYKAKGFSDSLVASNIEDGLCHLIQTEGLGGLRHNTIVINWPDRWNKDFFSRNLDSNGIDDDEDSNTLGLGSFVQTLRFGNVNGSAIIITKGIDSWPVDSKLEIQNGTIDLWWIIHDGGLLLLIVFLLKRHKIWQKCKLRLFTVARENEHSVHIKNDLVQYMYYLRIDSEVDVIEMNDAEISAYTYEKTLKLHEREKLVKEMKLKESKVEKEPQMLMERVRRSSVNKNMDKSDSLNNQLNKLNQNEMNSHTESNQYTFSPTRDNRRPSIFQTDTIRKMHSAVELNKKILEKSKDSSLVLMNIPAPPRVSGNADYNYMAYINAATEGLNRVLLVRGSGREVVTIFS</sequence>
<dbReference type="GO" id="GO:0045202">
    <property type="term" value="C:synapse"/>
    <property type="evidence" value="ECO:0007669"/>
    <property type="project" value="GOC"/>
</dbReference>
<organism evidence="9 10">
    <name type="scientific">Brachionus calyciflorus</name>
    <dbReference type="NCBI Taxonomy" id="104777"/>
    <lineage>
        <taxon>Eukaryota</taxon>
        <taxon>Metazoa</taxon>
        <taxon>Spiralia</taxon>
        <taxon>Gnathifera</taxon>
        <taxon>Rotifera</taxon>
        <taxon>Eurotatoria</taxon>
        <taxon>Monogononta</taxon>
        <taxon>Pseudotrocha</taxon>
        <taxon>Ploima</taxon>
        <taxon>Brachionidae</taxon>
        <taxon>Brachionus</taxon>
    </lineage>
</organism>
<dbReference type="GO" id="GO:0007268">
    <property type="term" value="P:chemical synaptic transmission"/>
    <property type="evidence" value="ECO:0007669"/>
    <property type="project" value="TreeGrafter"/>
</dbReference>
<comment type="subcellular location">
    <subcellularLocation>
        <location evidence="1">Membrane</location>
        <topology evidence="1">Multi-pass membrane protein</topology>
    </subcellularLocation>
</comment>
<feature type="transmembrane region" description="Helical" evidence="6">
    <location>
        <begin position="204"/>
        <end position="231"/>
    </location>
</feature>
<accession>A0A813VZU2</accession>
<protein>
    <recommendedName>
        <fullName evidence="11">Solute carrier family 12 member 6</fullName>
    </recommendedName>
</protein>
<comment type="caution">
    <text evidence="9">The sequence shown here is derived from an EMBL/GenBank/DDBJ whole genome shotgun (WGS) entry which is preliminary data.</text>
</comment>
<keyword evidence="4 6" id="KW-0472">Membrane</keyword>
<dbReference type="GO" id="GO:0006884">
    <property type="term" value="P:cell volume homeostasis"/>
    <property type="evidence" value="ECO:0007669"/>
    <property type="project" value="TreeGrafter"/>
</dbReference>
<keyword evidence="10" id="KW-1185">Reference proteome</keyword>
<dbReference type="Pfam" id="PF00324">
    <property type="entry name" value="AA_permease"/>
    <property type="match status" value="2"/>
</dbReference>
<gene>
    <name evidence="9" type="ORF">OXX778_LOCUS8654</name>
</gene>
<feature type="region of interest" description="Disordered" evidence="5">
    <location>
        <begin position="1057"/>
        <end position="1080"/>
    </location>
</feature>
<evidence type="ECO:0000313" key="10">
    <source>
        <dbReference type="Proteomes" id="UP000663879"/>
    </source>
</evidence>
<feature type="domain" description="SLC12A transporter C-terminal" evidence="8">
    <location>
        <begin position="916"/>
        <end position="1157"/>
    </location>
</feature>
<dbReference type="GO" id="GO:0005886">
    <property type="term" value="C:plasma membrane"/>
    <property type="evidence" value="ECO:0007669"/>
    <property type="project" value="TreeGrafter"/>
</dbReference>
<dbReference type="GO" id="GO:1990573">
    <property type="term" value="P:potassium ion import across plasma membrane"/>
    <property type="evidence" value="ECO:0007669"/>
    <property type="project" value="TreeGrafter"/>
</dbReference>
<dbReference type="GO" id="GO:0055075">
    <property type="term" value="P:potassium ion homeostasis"/>
    <property type="evidence" value="ECO:0007669"/>
    <property type="project" value="TreeGrafter"/>
</dbReference>
<evidence type="ECO:0000256" key="6">
    <source>
        <dbReference type="SAM" id="Phobius"/>
    </source>
</evidence>
<feature type="transmembrane region" description="Helical" evidence="6">
    <location>
        <begin position="450"/>
        <end position="469"/>
    </location>
</feature>
<proteinExistence type="predicted"/>
<evidence type="ECO:0000259" key="8">
    <source>
        <dbReference type="Pfam" id="PF03522"/>
    </source>
</evidence>
<dbReference type="Proteomes" id="UP000663879">
    <property type="component" value="Unassembled WGS sequence"/>
</dbReference>
<feature type="transmembrane region" description="Helical" evidence="6">
    <location>
        <begin position="277"/>
        <end position="297"/>
    </location>
</feature>
<feature type="domain" description="Amino acid permease/ SLC12A" evidence="7">
    <location>
        <begin position="422"/>
        <end position="727"/>
    </location>
</feature>
<dbReference type="PANTHER" id="PTHR11827">
    <property type="entry name" value="SOLUTE CARRIER FAMILY 12, CATION COTRANSPORTERS"/>
    <property type="match status" value="1"/>
</dbReference>
<evidence type="ECO:0000256" key="2">
    <source>
        <dbReference type="ARBA" id="ARBA00022692"/>
    </source>
</evidence>
<feature type="transmembrane region" description="Helical" evidence="6">
    <location>
        <begin position="252"/>
        <end position="271"/>
    </location>
</feature>
<dbReference type="InterPro" id="IPR004842">
    <property type="entry name" value="SLC12A_fam"/>
</dbReference>
<evidence type="ECO:0000256" key="5">
    <source>
        <dbReference type="SAM" id="MobiDB-lite"/>
    </source>
</evidence>
<evidence type="ECO:0008006" key="11">
    <source>
        <dbReference type="Google" id="ProtNLM"/>
    </source>
</evidence>
<feature type="transmembrane region" description="Helical" evidence="6">
    <location>
        <begin position="155"/>
        <end position="184"/>
    </location>
</feature>
<evidence type="ECO:0000256" key="3">
    <source>
        <dbReference type="ARBA" id="ARBA00022989"/>
    </source>
</evidence>
<dbReference type="PANTHER" id="PTHR11827:SF73">
    <property type="entry name" value="KAZACHOC, ISOFORM G"/>
    <property type="match status" value="1"/>
</dbReference>
<dbReference type="Gene3D" id="1.20.1740.10">
    <property type="entry name" value="Amino acid/polyamine transporter I"/>
    <property type="match status" value="2"/>
</dbReference>
<name>A0A813VZU2_9BILA</name>
<feature type="transmembrane region" description="Helical" evidence="6">
    <location>
        <begin position="122"/>
        <end position="143"/>
    </location>
</feature>
<dbReference type="FunFam" id="1.20.1740.10:FF:000037">
    <property type="entry name" value="Uncharacterized protein, isoform F"/>
    <property type="match status" value="1"/>
</dbReference>
<dbReference type="Pfam" id="PF03522">
    <property type="entry name" value="SLC12"/>
    <property type="match status" value="2"/>
</dbReference>
<dbReference type="AlphaFoldDB" id="A0A813VZU2"/>
<dbReference type="GO" id="GO:0015379">
    <property type="term" value="F:potassium:chloride symporter activity"/>
    <property type="evidence" value="ECO:0007669"/>
    <property type="project" value="TreeGrafter"/>
</dbReference>
<evidence type="ECO:0000256" key="4">
    <source>
        <dbReference type="ARBA" id="ARBA00023136"/>
    </source>
</evidence>
<feature type="compositionally biased region" description="Basic and acidic residues" evidence="5">
    <location>
        <begin position="742"/>
        <end position="754"/>
    </location>
</feature>
<feature type="transmembrane region" description="Helical" evidence="6">
    <location>
        <begin position="646"/>
        <end position="669"/>
    </location>
</feature>
<dbReference type="EMBL" id="CAJNOC010001211">
    <property type="protein sequence ID" value="CAF0845043.1"/>
    <property type="molecule type" value="Genomic_DNA"/>
</dbReference>
<feature type="transmembrane region" description="Helical" evidence="6">
    <location>
        <begin position="612"/>
        <end position="634"/>
    </location>
</feature>
<dbReference type="InterPro" id="IPR004841">
    <property type="entry name" value="AA-permease/SLC12A_dom"/>
</dbReference>
<evidence type="ECO:0000256" key="1">
    <source>
        <dbReference type="ARBA" id="ARBA00004141"/>
    </source>
</evidence>
<evidence type="ECO:0000313" key="9">
    <source>
        <dbReference type="EMBL" id="CAF0845043.1"/>
    </source>
</evidence>
<reference evidence="9" key="1">
    <citation type="submission" date="2021-02" db="EMBL/GenBank/DDBJ databases">
        <authorList>
            <person name="Nowell W R."/>
        </authorList>
    </citation>
    <scope>NUCLEOTIDE SEQUENCE</scope>
    <source>
        <strain evidence="9">Ploen Becks lab</strain>
    </source>
</reference>
<feature type="domain" description="Amino acid permease/ SLC12A" evidence="7">
    <location>
        <begin position="127"/>
        <end position="292"/>
    </location>
</feature>
<feature type="region of interest" description="Disordered" evidence="5">
    <location>
        <begin position="739"/>
        <end position="758"/>
    </location>
</feature>
<evidence type="ECO:0000259" key="7">
    <source>
        <dbReference type="Pfam" id="PF00324"/>
    </source>
</evidence>
<dbReference type="GO" id="GO:0055064">
    <property type="term" value="P:chloride ion homeostasis"/>
    <property type="evidence" value="ECO:0007669"/>
    <property type="project" value="TreeGrafter"/>
</dbReference>
<keyword evidence="2 6" id="KW-0812">Transmembrane</keyword>
<dbReference type="OrthoDB" id="2020542at2759"/>
<keyword evidence="3 6" id="KW-1133">Transmembrane helix</keyword>
<feature type="compositionally biased region" description="Polar residues" evidence="5">
    <location>
        <begin position="1058"/>
        <end position="1073"/>
    </location>
</feature>
<feature type="domain" description="SLC12A transporter C-terminal" evidence="8">
    <location>
        <begin position="771"/>
        <end position="859"/>
    </location>
</feature>
<dbReference type="InterPro" id="IPR018491">
    <property type="entry name" value="SLC12_C"/>
</dbReference>